<dbReference type="InterPro" id="IPR011050">
    <property type="entry name" value="Pectin_lyase_fold/virulence"/>
</dbReference>
<sequence length="935" mass="98920">MKGDFTRFTFGPKRHDVAVLMQQGRVQLDADWNEQGAIDRHLREATARDVIGPAGAPKQGGGFAIGLTADARDLTIGAGRFHIDGGLLANEAEAALTRQPYLWPAASGLSGFAMPAATGRYLAYLLGFDWHVTAAEDPAIRETALGGPDTATRLRRIWQVRLEAVAAAALPAAFDAAWRPAGSATTGRLAISTGAVGQAGPCLLPPTASYRALENQLYRVEIHRSGDRDGAVPATFKWSRDNGVVVTTVSRSGQVLMAADLGRDEVLGFHPGQWVELIDRRMEMWERRGRLLLIEAVDPATRAITIAAATPVPAVDGTWPVILRRWDQMGTSAGDQGIPMSGATVPLEQGVEANFAAGSYQAGEWWVVPARTAISVETGVVEWPRDGTGNPAFLRPQNAPDRTCPLALMDFDASTGRFALVGDCRPRFPALTALEAADIGFDDTVCALGGAATVQQALDMLCARNGTDCTLLFGPGDDLQALVATLPAGAHARLCFRVGDYALTEPLRLEGLGHVLLQGGGPGTRLMAAGAEIAVLATGCASLALKDCALVAGVAGHDTPGLPALNGALTAIDCADVSLEGVHLRNAAGPLRASSCITIRHTGKVAPGSTARIRGCRLEVARGQVGLLAIGVGRLTVEDNLLLAQAAATPPDAKRDPHYAGRLRRVLLRNLGTAATVPDTNALVSHNGQTVRFRTDASLIFVPPGNNAWQQLVTRENPPVRTALELAAFLKRAAARIVQKGDAVEGRFAVLLGRIATEEGTAMAQGIVVGGDRAAEVRITGNSILGAVQGVHVGLSRRDLPGRMVFSTDWLRIEDNVVELRLGATTLGERHGIFIGNCRSMQVENNRITVLRDARSGDRRIEAIVLHGVVERRLVVRQNHISGATVGVALRPLGAAFARPQWIVTDNLAVSASTVVTVEPDNLRALVRGLADNYA</sequence>
<accession>A0ABR7RQJ7</accession>
<reference evidence="1 2" key="1">
    <citation type="journal article" date="2013" name="Int. J. Syst. Evol. Microbiol.">
        <title>Roseomonas aerophila sp. nov., isolated from air.</title>
        <authorList>
            <person name="Kim S.J."/>
            <person name="Weon H.Y."/>
            <person name="Ahn J.H."/>
            <person name="Hong S.B."/>
            <person name="Seok S.J."/>
            <person name="Whang K.S."/>
            <person name="Kwon S.W."/>
        </authorList>
    </citation>
    <scope>NUCLEOTIDE SEQUENCE [LARGE SCALE GENOMIC DNA]</scope>
    <source>
        <strain evidence="1 2">NBRC 108923</strain>
    </source>
</reference>
<name>A0ABR7RQJ7_9PROT</name>
<organism evidence="1 2">
    <name type="scientific">Teichococcus aerophilus</name>
    <dbReference type="NCBI Taxonomy" id="1224513"/>
    <lineage>
        <taxon>Bacteria</taxon>
        <taxon>Pseudomonadati</taxon>
        <taxon>Pseudomonadota</taxon>
        <taxon>Alphaproteobacteria</taxon>
        <taxon>Acetobacterales</taxon>
        <taxon>Roseomonadaceae</taxon>
        <taxon>Roseomonas</taxon>
    </lineage>
</organism>
<protein>
    <recommendedName>
        <fullName evidence="3">Right handed beta helix region</fullName>
    </recommendedName>
</protein>
<evidence type="ECO:0008006" key="3">
    <source>
        <dbReference type="Google" id="ProtNLM"/>
    </source>
</evidence>
<dbReference type="InterPro" id="IPR045392">
    <property type="entry name" value="DUF6519"/>
</dbReference>
<dbReference type="RefSeq" id="WP_187785997.1">
    <property type="nucleotide sequence ID" value="NZ_JACTVA010000040.1"/>
</dbReference>
<gene>
    <name evidence="1" type="ORF">IBL26_18510</name>
</gene>
<dbReference type="EMBL" id="JACTVA010000040">
    <property type="protein sequence ID" value="MBC9208847.1"/>
    <property type="molecule type" value="Genomic_DNA"/>
</dbReference>
<dbReference type="Proteomes" id="UP000626026">
    <property type="component" value="Unassembled WGS sequence"/>
</dbReference>
<evidence type="ECO:0000313" key="2">
    <source>
        <dbReference type="Proteomes" id="UP000626026"/>
    </source>
</evidence>
<keyword evidence="2" id="KW-1185">Reference proteome</keyword>
<evidence type="ECO:0000313" key="1">
    <source>
        <dbReference type="EMBL" id="MBC9208847.1"/>
    </source>
</evidence>
<dbReference type="Pfam" id="PF20129">
    <property type="entry name" value="DUF6519"/>
    <property type="match status" value="2"/>
</dbReference>
<dbReference type="SUPFAM" id="SSF51126">
    <property type="entry name" value="Pectin lyase-like"/>
    <property type="match status" value="1"/>
</dbReference>
<proteinExistence type="predicted"/>
<comment type="caution">
    <text evidence="1">The sequence shown here is derived from an EMBL/GenBank/DDBJ whole genome shotgun (WGS) entry which is preliminary data.</text>
</comment>